<dbReference type="EMBL" id="JBBNAF010000013">
    <property type="protein sequence ID" value="KAK9086940.1"/>
    <property type="molecule type" value="Genomic_DNA"/>
</dbReference>
<accession>A0AAP0HLA1</accession>
<reference evidence="2 3" key="1">
    <citation type="submission" date="2024-01" db="EMBL/GenBank/DDBJ databases">
        <title>Genome assemblies of Stephania.</title>
        <authorList>
            <person name="Yang L."/>
        </authorList>
    </citation>
    <scope>NUCLEOTIDE SEQUENCE [LARGE SCALE GENOMIC DNA]</scope>
    <source>
        <strain evidence="2">YNDBR</strain>
        <tissue evidence="2">Leaf</tissue>
    </source>
</reference>
<name>A0AAP0HLA1_9MAGN</name>
<dbReference type="InterPro" id="IPR029068">
    <property type="entry name" value="Glyas_Bleomycin-R_OHBP_Dase"/>
</dbReference>
<organism evidence="2 3">
    <name type="scientific">Stephania yunnanensis</name>
    <dbReference type="NCBI Taxonomy" id="152371"/>
    <lineage>
        <taxon>Eukaryota</taxon>
        <taxon>Viridiplantae</taxon>
        <taxon>Streptophyta</taxon>
        <taxon>Embryophyta</taxon>
        <taxon>Tracheophyta</taxon>
        <taxon>Spermatophyta</taxon>
        <taxon>Magnoliopsida</taxon>
        <taxon>Ranunculales</taxon>
        <taxon>Menispermaceae</taxon>
        <taxon>Menispermoideae</taxon>
        <taxon>Cissampelideae</taxon>
        <taxon>Stephania</taxon>
    </lineage>
</organism>
<evidence type="ECO:0000259" key="1">
    <source>
        <dbReference type="Pfam" id="PF19331"/>
    </source>
</evidence>
<dbReference type="AlphaFoldDB" id="A0AAP0HLA1"/>
<proteinExistence type="predicted"/>
<comment type="caution">
    <text evidence="2">The sequence shown here is derived from an EMBL/GenBank/DDBJ whole genome shotgun (WGS) entry which is preliminary data.</text>
</comment>
<protein>
    <recommendedName>
        <fullName evidence="1">Methylcrotonoyl-CoA carboxylase subunit alpha BT domain-containing protein</fullName>
    </recommendedName>
</protein>
<sequence>MEHFMRESPLAISENEDEDFILRLEFAQLSSHTMQLKESGSWGFDSKLPEEPELTGEVGSGEEIGSHVSFAVENYDKFVDTLKEKGIRFLEFSIGERRQGFFSDPDDQCKPLQQMTAFVQVKIVLLFIADNSSSRHEVKVTPLDQNDFRTEIDGLSININLAVYTKDRTKHIHVLHGKHHHHFRESKKIHLPRDDDSNHGPSFEMAFHPLGTVVDPMAGLVHVVKAPRSDYVHQLKVNTGQQVFDDNVHFVIKIASPLDV</sequence>
<dbReference type="Pfam" id="PF19331">
    <property type="entry name" value="MCCA_BT"/>
    <property type="match status" value="1"/>
</dbReference>
<evidence type="ECO:0000313" key="2">
    <source>
        <dbReference type="EMBL" id="KAK9086940.1"/>
    </source>
</evidence>
<dbReference type="Proteomes" id="UP001420932">
    <property type="component" value="Unassembled WGS sequence"/>
</dbReference>
<dbReference type="InterPro" id="IPR045774">
    <property type="entry name" value="MCCA_BT_dom"/>
</dbReference>
<keyword evidence="3" id="KW-1185">Reference proteome</keyword>
<evidence type="ECO:0000313" key="3">
    <source>
        <dbReference type="Proteomes" id="UP001420932"/>
    </source>
</evidence>
<feature type="domain" description="Methylcrotonoyl-CoA carboxylase subunit alpha BT" evidence="1">
    <location>
        <begin position="125"/>
        <end position="199"/>
    </location>
</feature>
<dbReference type="SUPFAM" id="SSF54593">
    <property type="entry name" value="Glyoxalase/Bleomycin resistance protein/Dihydroxybiphenyl dioxygenase"/>
    <property type="match status" value="1"/>
</dbReference>
<dbReference type="Gene3D" id="3.10.180.10">
    <property type="entry name" value="2,3-Dihydroxybiphenyl 1,2-Dioxygenase, domain 1"/>
    <property type="match status" value="1"/>
</dbReference>
<gene>
    <name evidence="2" type="ORF">Syun_029334</name>
</gene>